<dbReference type="CDD" id="cd16917">
    <property type="entry name" value="HATPase_UhpB-NarQ-NarX-like"/>
    <property type="match status" value="1"/>
</dbReference>
<dbReference type="Pfam" id="PF07730">
    <property type="entry name" value="HisKA_3"/>
    <property type="match status" value="1"/>
</dbReference>
<evidence type="ECO:0000256" key="7">
    <source>
        <dbReference type="ARBA" id="ARBA00022840"/>
    </source>
</evidence>
<dbReference type="Gene3D" id="1.20.5.1930">
    <property type="match status" value="1"/>
</dbReference>
<feature type="domain" description="Histidine kinase/HSP90-like ATPase" evidence="11">
    <location>
        <begin position="505"/>
        <end position="592"/>
    </location>
</feature>
<dbReference type="InterPro" id="IPR003594">
    <property type="entry name" value="HATPase_dom"/>
</dbReference>
<evidence type="ECO:0000256" key="9">
    <source>
        <dbReference type="SAM" id="Coils"/>
    </source>
</evidence>
<dbReference type="Pfam" id="PF02518">
    <property type="entry name" value="HATPase_c"/>
    <property type="match status" value="1"/>
</dbReference>
<dbReference type="SUPFAM" id="SSF55874">
    <property type="entry name" value="ATPase domain of HSP90 chaperone/DNA topoisomerase II/histidine kinase"/>
    <property type="match status" value="1"/>
</dbReference>
<feature type="domain" description="Signal transduction histidine kinase subgroup 3 dimerisation and phosphoacceptor" evidence="12">
    <location>
        <begin position="396"/>
        <end position="457"/>
    </location>
</feature>
<evidence type="ECO:0000256" key="2">
    <source>
        <dbReference type="ARBA" id="ARBA00012438"/>
    </source>
</evidence>
<dbReference type="GO" id="GO:0016301">
    <property type="term" value="F:kinase activity"/>
    <property type="evidence" value="ECO:0007669"/>
    <property type="project" value="UniProtKB-KW"/>
</dbReference>
<dbReference type="InterPro" id="IPR011712">
    <property type="entry name" value="Sig_transdc_His_kin_sub3_dim/P"/>
</dbReference>
<dbReference type="PANTHER" id="PTHR24421:SF10">
    <property type="entry name" value="NITRATE_NITRITE SENSOR PROTEIN NARQ"/>
    <property type="match status" value="1"/>
</dbReference>
<dbReference type="EMBL" id="JAUQSY010000022">
    <property type="protein sequence ID" value="MDO7877574.1"/>
    <property type="molecule type" value="Genomic_DNA"/>
</dbReference>
<accession>A0ABT9BH33</accession>
<dbReference type="PANTHER" id="PTHR24421">
    <property type="entry name" value="NITRATE/NITRITE SENSOR PROTEIN NARX-RELATED"/>
    <property type="match status" value="1"/>
</dbReference>
<dbReference type="Proteomes" id="UP001176429">
    <property type="component" value="Unassembled WGS sequence"/>
</dbReference>
<evidence type="ECO:0000256" key="3">
    <source>
        <dbReference type="ARBA" id="ARBA00022553"/>
    </source>
</evidence>
<evidence type="ECO:0000259" key="11">
    <source>
        <dbReference type="Pfam" id="PF02518"/>
    </source>
</evidence>
<keyword evidence="3" id="KW-0597">Phosphoprotein</keyword>
<evidence type="ECO:0000256" key="5">
    <source>
        <dbReference type="ARBA" id="ARBA00022741"/>
    </source>
</evidence>
<dbReference type="InterPro" id="IPR050482">
    <property type="entry name" value="Sensor_HK_TwoCompSys"/>
</dbReference>
<evidence type="ECO:0000256" key="6">
    <source>
        <dbReference type="ARBA" id="ARBA00022777"/>
    </source>
</evidence>
<protein>
    <recommendedName>
        <fullName evidence="2">histidine kinase</fullName>
        <ecNumber evidence="2">2.7.13.3</ecNumber>
    </recommendedName>
</protein>
<comment type="caution">
    <text evidence="13">The sequence shown here is derived from an EMBL/GenBank/DDBJ whole genome shotgun (WGS) entry which is preliminary data.</text>
</comment>
<dbReference type="SUPFAM" id="SSF48452">
    <property type="entry name" value="TPR-like"/>
    <property type="match status" value="2"/>
</dbReference>
<keyword evidence="10" id="KW-1133">Transmembrane helix</keyword>
<dbReference type="RefSeq" id="WP_305009014.1">
    <property type="nucleotide sequence ID" value="NZ_JAUQSY010000022.1"/>
</dbReference>
<dbReference type="InterPro" id="IPR036890">
    <property type="entry name" value="HATPase_C_sf"/>
</dbReference>
<keyword evidence="10" id="KW-0812">Transmembrane</keyword>
<feature type="coiled-coil region" evidence="9">
    <location>
        <begin position="327"/>
        <end position="356"/>
    </location>
</feature>
<keyword evidence="6 13" id="KW-0418">Kinase</keyword>
<keyword evidence="8" id="KW-0902">Two-component regulatory system</keyword>
<proteinExistence type="predicted"/>
<dbReference type="SMART" id="SM00028">
    <property type="entry name" value="TPR"/>
    <property type="match status" value="5"/>
</dbReference>
<evidence type="ECO:0000256" key="8">
    <source>
        <dbReference type="ARBA" id="ARBA00023012"/>
    </source>
</evidence>
<evidence type="ECO:0000313" key="14">
    <source>
        <dbReference type="Proteomes" id="UP001176429"/>
    </source>
</evidence>
<dbReference type="InterPro" id="IPR011990">
    <property type="entry name" value="TPR-like_helical_dom_sf"/>
</dbReference>
<name>A0ABT9BH33_9BACT</name>
<dbReference type="InterPro" id="IPR019734">
    <property type="entry name" value="TPR_rpt"/>
</dbReference>
<evidence type="ECO:0000259" key="12">
    <source>
        <dbReference type="Pfam" id="PF07730"/>
    </source>
</evidence>
<evidence type="ECO:0000256" key="1">
    <source>
        <dbReference type="ARBA" id="ARBA00000085"/>
    </source>
</evidence>
<reference evidence="13" key="1">
    <citation type="submission" date="2023-07" db="EMBL/GenBank/DDBJ databases">
        <authorList>
            <person name="Kim M.K."/>
        </authorList>
    </citation>
    <scope>NUCLEOTIDE SEQUENCE</scope>
    <source>
        <strain evidence="13">ASUV-10-1</strain>
    </source>
</reference>
<gene>
    <name evidence="13" type="ORF">Q5H93_22740</name>
</gene>
<organism evidence="13 14">
    <name type="scientific">Hymenobacter aranciens</name>
    <dbReference type="NCBI Taxonomy" id="3063996"/>
    <lineage>
        <taxon>Bacteria</taxon>
        <taxon>Pseudomonadati</taxon>
        <taxon>Bacteroidota</taxon>
        <taxon>Cytophagia</taxon>
        <taxon>Cytophagales</taxon>
        <taxon>Hymenobacteraceae</taxon>
        <taxon>Hymenobacter</taxon>
    </lineage>
</organism>
<keyword evidence="4" id="KW-0808">Transferase</keyword>
<evidence type="ECO:0000256" key="10">
    <source>
        <dbReference type="SAM" id="Phobius"/>
    </source>
</evidence>
<evidence type="ECO:0000313" key="13">
    <source>
        <dbReference type="EMBL" id="MDO7877574.1"/>
    </source>
</evidence>
<comment type="catalytic activity">
    <reaction evidence="1">
        <text>ATP + protein L-histidine = ADP + protein N-phospho-L-histidine.</text>
        <dbReference type="EC" id="2.7.13.3"/>
    </reaction>
</comment>
<dbReference type="EC" id="2.7.13.3" evidence="2"/>
<keyword evidence="5" id="KW-0547">Nucleotide-binding</keyword>
<dbReference type="Gene3D" id="1.25.40.10">
    <property type="entry name" value="Tetratricopeptide repeat domain"/>
    <property type="match status" value="2"/>
</dbReference>
<keyword evidence="10" id="KW-0472">Membrane</keyword>
<sequence length="594" mass="65999">MLLLPLSLRAQRTKPDRMPDVPMRLDSQQAWLRRPRLPDSTRVKLLISCCFLHLDTRLDSARWYSEQAVALARRSGFAWGHAYALLNLAAAEYYASDYPAAQRTFEMAVTVTRHVGQLDFIGHAYLGLGNVASELHNAAAAQRYFTQAQQFYARCQPRFVGGELLVLHNRANLYLDSKDFAQARALVQQALVLLKQHPGRSSLAKLLVQLGEVQHQQQHPDSAATTWQRAARLARTDHDAHAEGEAWHHLAQLAQEQRHHPTALAYAERATSLLRSVGATEQLANALDTKASALAALHRPEAYDTLRRYTNLRDTLLSQQRLEAVANAQARFEQAEQRARIRALEQQRRIANLETEQRTFRSRLLLGGLAAGGLLLGGAFMGAYRRRQRRREAALRHQLAADLHDDVGSLLSRIALQTDLLQEGLGEPGQQQTQLAEVAGNSRLAVRQLNDVVWNLDAQNDSVPNLLSRLRDYAHELLVPTGRDVQFVADEAVGASADLSPLARRQLYLIYKEALHNILKYAPLDATVTVTLHRHKDLLTLDVVNTGPVITTAIRDSGHGLRNMQARAATLGGTATAEALAEGGFAVRVRVKVG</sequence>
<dbReference type="Gene3D" id="3.30.565.10">
    <property type="entry name" value="Histidine kinase-like ATPase, C-terminal domain"/>
    <property type="match status" value="1"/>
</dbReference>
<keyword evidence="7" id="KW-0067">ATP-binding</keyword>
<evidence type="ECO:0000256" key="4">
    <source>
        <dbReference type="ARBA" id="ARBA00022679"/>
    </source>
</evidence>
<feature type="transmembrane region" description="Helical" evidence="10">
    <location>
        <begin position="364"/>
        <end position="384"/>
    </location>
</feature>
<keyword evidence="9" id="KW-0175">Coiled coil</keyword>
<keyword evidence="14" id="KW-1185">Reference proteome</keyword>